<sequence>MSDHSRLLHSCFLRLTQIYDLPAAPRSCSDRQLQAHLISAVCTLYVSLYCLDQNILNFNPSPTVHPFVATRCTLPKISGPWSVLVLTYPHSPFRSILQQVLTGGKGRPFQDAD</sequence>
<evidence type="ECO:0000313" key="1">
    <source>
        <dbReference type="EMBL" id="PMD48284.1"/>
    </source>
</evidence>
<accession>A0A2J6SBZ8</accession>
<dbReference type="AlphaFoldDB" id="A0A2J6SBZ8"/>
<reference evidence="1 2" key="1">
    <citation type="submission" date="2016-04" db="EMBL/GenBank/DDBJ databases">
        <title>A degradative enzymes factory behind the ericoid mycorrhizal symbiosis.</title>
        <authorList>
            <consortium name="DOE Joint Genome Institute"/>
            <person name="Martino E."/>
            <person name="Morin E."/>
            <person name="Grelet G."/>
            <person name="Kuo A."/>
            <person name="Kohler A."/>
            <person name="Daghino S."/>
            <person name="Barry K."/>
            <person name="Choi C."/>
            <person name="Cichocki N."/>
            <person name="Clum A."/>
            <person name="Copeland A."/>
            <person name="Hainaut M."/>
            <person name="Haridas S."/>
            <person name="Labutti K."/>
            <person name="Lindquist E."/>
            <person name="Lipzen A."/>
            <person name="Khouja H.-R."/>
            <person name="Murat C."/>
            <person name="Ohm R."/>
            <person name="Olson A."/>
            <person name="Spatafora J."/>
            <person name="Veneault-Fourrey C."/>
            <person name="Henrissat B."/>
            <person name="Grigoriev I."/>
            <person name="Martin F."/>
            <person name="Perotto S."/>
        </authorList>
    </citation>
    <scope>NUCLEOTIDE SEQUENCE [LARGE SCALE GENOMIC DNA]</scope>
    <source>
        <strain evidence="1 2">F</strain>
    </source>
</reference>
<organism evidence="1 2">
    <name type="scientific">Hyaloscypha variabilis (strain UAMH 11265 / GT02V1 / F)</name>
    <name type="common">Meliniomyces variabilis</name>
    <dbReference type="NCBI Taxonomy" id="1149755"/>
    <lineage>
        <taxon>Eukaryota</taxon>
        <taxon>Fungi</taxon>
        <taxon>Dikarya</taxon>
        <taxon>Ascomycota</taxon>
        <taxon>Pezizomycotina</taxon>
        <taxon>Leotiomycetes</taxon>
        <taxon>Helotiales</taxon>
        <taxon>Hyaloscyphaceae</taxon>
        <taxon>Hyaloscypha</taxon>
        <taxon>Hyaloscypha variabilis</taxon>
    </lineage>
</organism>
<keyword evidence="2" id="KW-1185">Reference proteome</keyword>
<gene>
    <name evidence="1" type="ORF">L207DRAFT_3946</name>
</gene>
<protein>
    <submittedName>
        <fullName evidence="1">Uncharacterized protein</fullName>
    </submittedName>
</protein>
<proteinExistence type="predicted"/>
<evidence type="ECO:0000313" key="2">
    <source>
        <dbReference type="Proteomes" id="UP000235786"/>
    </source>
</evidence>
<dbReference type="EMBL" id="KZ613937">
    <property type="protein sequence ID" value="PMD48284.1"/>
    <property type="molecule type" value="Genomic_DNA"/>
</dbReference>
<name>A0A2J6SBZ8_HYAVF</name>
<dbReference type="Proteomes" id="UP000235786">
    <property type="component" value="Unassembled WGS sequence"/>
</dbReference>